<accession>A0A0L0D876</accession>
<evidence type="ECO:0000313" key="1">
    <source>
        <dbReference type="EMBL" id="KNC47508.1"/>
    </source>
</evidence>
<dbReference type="InterPro" id="IPR035899">
    <property type="entry name" value="DBL_dom_sf"/>
</dbReference>
<dbReference type="GeneID" id="25569629"/>
<gene>
    <name evidence="1" type="ORF">AMSG_11714</name>
</gene>
<organism evidence="1 2">
    <name type="scientific">Thecamonas trahens ATCC 50062</name>
    <dbReference type="NCBI Taxonomy" id="461836"/>
    <lineage>
        <taxon>Eukaryota</taxon>
        <taxon>Apusozoa</taxon>
        <taxon>Apusomonadida</taxon>
        <taxon>Apusomonadidae</taxon>
        <taxon>Thecamonas</taxon>
    </lineage>
</organism>
<proteinExistence type="predicted"/>
<evidence type="ECO:0008006" key="3">
    <source>
        <dbReference type="Google" id="ProtNLM"/>
    </source>
</evidence>
<evidence type="ECO:0000313" key="2">
    <source>
        <dbReference type="Proteomes" id="UP000054408"/>
    </source>
</evidence>
<dbReference type="Proteomes" id="UP000054408">
    <property type="component" value="Unassembled WGS sequence"/>
</dbReference>
<dbReference type="AlphaFoldDB" id="A0A0L0D876"/>
<protein>
    <recommendedName>
        <fullName evidence="3">DH domain-containing protein</fullName>
    </recommendedName>
</protein>
<dbReference type="EMBL" id="GL349447">
    <property type="protein sequence ID" value="KNC47508.1"/>
    <property type="molecule type" value="Genomic_DNA"/>
</dbReference>
<keyword evidence="2" id="KW-1185">Reference proteome</keyword>
<name>A0A0L0D876_THETB</name>
<sequence>MGGVRFGERPAISHCAVFQVLHRPHSARAMLAELEEDSMIFKGFMMDAHTHELCRGMEFSELSRFPPRRIREYPLLLRDVLGLAKTSGTAARLRALCDRLQYVSAEVQRNEASGTRATQIRSALTFANPLDNLLTDASLFVVDVDVKIAVNDGAKFSDGAVVVFTDAIFVCLSKRKKDGELVCDEACAVATSRVSELPPRGKAKHLVAIANNLTQTTYILSAGSFADHSALLRALKETMEASAAGPSKSE</sequence>
<dbReference type="RefSeq" id="XP_013759558.1">
    <property type="nucleotide sequence ID" value="XM_013904104.1"/>
</dbReference>
<dbReference type="Gene3D" id="1.20.900.10">
    <property type="entry name" value="Dbl homology (DH) domain"/>
    <property type="match status" value="1"/>
</dbReference>
<reference evidence="1 2" key="1">
    <citation type="submission" date="2010-05" db="EMBL/GenBank/DDBJ databases">
        <title>The Genome Sequence of Thecamonas trahens ATCC 50062.</title>
        <authorList>
            <consortium name="The Broad Institute Genome Sequencing Platform"/>
            <person name="Russ C."/>
            <person name="Cuomo C."/>
            <person name="Shea T."/>
            <person name="Young S.K."/>
            <person name="Zeng Q."/>
            <person name="Koehrsen M."/>
            <person name="Haas B."/>
            <person name="Borodovsky M."/>
            <person name="Guigo R."/>
            <person name="Alvarado L."/>
            <person name="Berlin A."/>
            <person name="Bochicchio J."/>
            <person name="Borenstein D."/>
            <person name="Chapman S."/>
            <person name="Chen Z."/>
            <person name="Freedman E."/>
            <person name="Gellesch M."/>
            <person name="Goldberg J."/>
            <person name="Griggs A."/>
            <person name="Gujja S."/>
            <person name="Heilman E."/>
            <person name="Heiman D."/>
            <person name="Hepburn T."/>
            <person name="Howarth C."/>
            <person name="Jen D."/>
            <person name="Larson L."/>
            <person name="Mehta T."/>
            <person name="Park D."/>
            <person name="Pearson M."/>
            <person name="Roberts A."/>
            <person name="Saif S."/>
            <person name="Shenoy N."/>
            <person name="Sisk P."/>
            <person name="Stolte C."/>
            <person name="Sykes S."/>
            <person name="Thomson T."/>
            <person name="Walk T."/>
            <person name="White J."/>
            <person name="Yandava C."/>
            <person name="Burger G."/>
            <person name="Gray M.W."/>
            <person name="Holland P.W.H."/>
            <person name="King N."/>
            <person name="Lang F.B.F."/>
            <person name="Roger A.J."/>
            <person name="Ruiz-Trillo I."/>
            <person name="Lander E."/>
            <person name="Nusbaum C."/>
        </authorList>
    </citation>
    <scope>NUCLEOTIDE SEQUENCE [LARGE SCALE GENOMIC DNA]</scope>
    <source>
        <strain evidence="1 2">ATCC 50062</strain>
    </source>
</reference>
<dbReference type="SUPFAM" id="SSF48065">
    <property type="entry name" value="DBL homology domain (DH-domain)"/>
    <property type="match status" value="1"/>
</dbReference>